<dbReference type="GO" id="GO:0032153">
    <property type="term" value="C:cell division site"/>
    <property type="evidence" value="ECO:0007669"/>
    <property type="project" value="TreeGrafter"/>
</dbReference>
<dbReference type="GO" id="GO:0015648">
    <property type="term" value="F:lipid-linked peptidoglycan transporter activity"/>
    <property type="evidence" value="ECO:0007669"/>
    <property type="project" value="TreeGrafter"/>
</dbReference>
<comment type="subcellular location">
    <subcellularLocation>
        <location evidence="1">Membrane</location>
        <topology evidence="1">Multi-pass membrane protein</topology>
    </subcellularLocation>
</comment>
<dbReference type="EMBL" id="QREG01000003">
    <property type="protein sequence ID" value="REE01694.1"/>
    <property type="molecule type" value="Genomic_DNA"/>
</dbReference>
<dbReference type="InterPro" id="IPR018365">
    <property type="entry name" value="Cell_cycle_FtsW-rel_CS"/>
</dbReference>
<accession>A0A3D9L6E2</accession>
<dbReference type="GO" id="GO:0005886">
    <property type="term" value="C:plasma membrane"/>
    <property type="evidence" value="ECO:0007669"/>
    <property type="project" value="TreeGrafter"/>
</dbReference>
<feature type="transmembrane region" description="Helical" evidence="13">
    <location>
        <begin position="52"/>
        <end position="69"/>
    </location>
</feature>
<feature type="transmembrane region" description="Helical" evidence="13">
    <location>
        <begin position="231"/>
        <end position="251"/>
    </location>
</feature>
<evidence type="ECO:0000313" key="15">
    <source>
        <dbReference type="Proteomes" id="UP000256779"/>
    </source>
</evidence>
<keyword evidence="3" id="KW-0328">Glycosyltransferase</keyword>
<evidence type="ECO:0000256" key="3">
    <source>
        <dbReference type="ARBA" id="ARBA00022676"/>
    </source>
</evidence>
<evidence type="ECO:0000256" key="4">
    <source>
        <dbReference type="ARBA" id="ARBA00022679"/>
    </source>
</evidence>
<evidence type="ECO:0000256" key="1">
    <source>
        <dbReference type="ARBA" id="ARBA00004141"/>
    </source>
</evidence>
<evidence type="ECO:0000256" key="12">
    <source>
        <dbReference type="ARBA" id="ARBA00033270"/>
    </source>
</evidence>
<dbReference type="NCBIfam" id="NF037961">
    <property type="entry name" value="RodA_shape"/>
    <property type="match status" value="1"/>
</dbReference>
<dbReference type="OrthoDB" id="9768187at2"/>
<evidence type="ECO:0000256" key="7">
    <source>
        <dbReference type="ARBA" id="ARBA00022984"/>
    </source>
</evidence>
<keyword evidence="6" id="KW-0133">Cell shape</keyword>
<reference evidence="14 15" key="1">
    <citation type="submission" date="2018-07" db="EMBL/GenBank/DDBJ databases">
        <title>Genomic Encyclopedia of Type Strains, Phase IV (KMG-IV): sequencing the most valuable type-strain genomes for metagenomic binning, comparative biology and taxonomic classification.</title>
        <authorList>
            <person name="Goeker M."/>
        </authorList>
    </citation>
    <scope>NUCLEOTIDE SEQUENCE [LARGE SCALE GENOMIC DNA]</scope>
    <source>
        <strain evidence="14 15">DSM 4134</strain>
    </source>
</reference>
<protein>
    <recommendedName>
        <fullName evidence="12">Cell wall polymerase</fullName>
    </recommendedName>
    <alternativeName>
        <fullName evidence="11">Peptidoglycan polymerase</fullName>
    </alternativeName>
</protein>
<keyword evidence="4" id="KW-0808">Transferase</keyword>
<feature type="transmembrane region" description="Helical" evidence="13">
    <location>
        <begin position="326"/>
        <end position="345"/>
    </location>
</feature>
<evidence type="ECO:0000256" key="5">
    <source>
        <dbReference type="ARBA" id="ARBA00022692"/>
    </source>
</evidence>
<gene>
    <name evidence="14" type="ORF">C7460_103211</name>
</gene>
<dbReference type="AlphaFoldDB" id="A0A3D9L6E2"/>
<feature type="transmembrane region" description="Helical" evidence="13">
    <location>
        <begin position="357"/>
        <end position="384"/>
    </location>
</feature>
<keyword evidence="8 13" id="KW-1133">Transmembrane helix</keyword>
<dbReference type="NCBIfam" id="TIGR02210">
    <property type="entry name" value="rodA_shape"/>
    <property type="match status" value="1"/>
</dbReference>
<sequence>MRNDSLINKIDWVVVLLYTVLVFSGWLNIYAADFDPDESHGILNFSMSSGKQLIWIGTSVVIILLIMLLDFRFYDSFAYIIYGVLIFFLIAVLIFGQEVAGSKSWFQLGAFKFQPSEFTKFAAALGLAKYLSKSTRKSSELKSQATGFLIFFVPLALIILQGDLGTAMVFGSLTLVMFREGLHPLFLIIGLGVVVLFLLTLLVSQTVLLIGVVVITILVLGFVAKSPVKIGVVLVSGVLVAGFIRSVDFILTDVLKPHQQKRVMSLINPNADPLGVGWNVTQSKIAIGSGGLTGKGYLEGTQTKFDFVPEQTTDFIFCTIGEEQGWIGSFLLIVMFCALFVRLVQLAERQKSSFARIYGYGVVSILFFHFAVNIAMTIGLFPVIGIPLPFFSYGGSSLWGFTILLFSFLKLDAHRMQVLQRL</sequence>
<feature type="transmembrane region" description="Helical" evidence="13">
    <location>
        <begin position="207"/>
        <end position="224"/>
    </location>
</feature>
<comment type="caution">
    <text evidence="14">The sequence shown here is derived from an EMBL/GenBank/DDBJ whole genome shotgun (WGS) entry which is preliminary data.</text>
</comment>
<dbReference type="GO" id="GO:0008360">
    <property type="term" value="P:regulation of cell shape"/>
    <property type="evidence" value="ECO:0007669"/>
    <property type="project" value="UniProtKB-KW"/>
</dbReference>
<evidence type="ECO:0000313" key="14">
    <source>
        <dbReference type="EMBL" id="REE01694.1"/>
    </source>
</evidence>
<feature type="transmembrane region" description="Helical" evidence="13">
    <location>
        <begin position="12"/>
        <end position="32"/>
    </location>
</feature>
<dbReference type="GO" id="GO:0016757">
    <property type="term" value="F:glycosyltransferase activity"/>
    <property type="evidence" value="ECO:0007669"/>
    <property type="project" value="UniProtKB-KW"/>
</dbReference>
<keyword evidence="7" id="KW-0573">Peptidoglycan synthesis</keyword>
<dbReference type="PROSITE" id="PS00428">
    <property type="entry name" value="FTSW_RODA_SPOVE"/>
    <property type="match status" value="1"/>
</dbReference>
<feature type="transmembrane region" description="Helical" evidence="13">
    <location>
        <begin position="390"/>
        <end position="411"/>
    </location>
</feature>
<dbReference type="PANTHER" id="PTHR30474:SF1">
    <property type="entry name" value="PEPTIDOGLYCAN GLYCOSYLTRANSFERASE MRDB"/>
    <property type="match status" value="1"/>
</dbReference>
<proteinExistence type="predicted"/>
<evidence type="ECO:0000256" key="8">
    <source>
        <dbReference type="ARBA" id="ARBA00022989"/>
    </source>
</evidence>
<dbReference type="RefSeq" id="WP_115866973.1">
    <property type="nucleotide sequence ID" value="NZ_QREG01000003.1"/>
</dbReference>
<evidence type="ECO:0000256" key="10">
    <source>
        <dbReference type="ARBA" id="ARBA00023316"/>
    </source>
</evidence>
<dbReference type="Proteomes" id="UP000256779">
    <property type="component" value="Unassembled WGS sequence"/>
</dbReference>
<feature type="transmembrane region" description="Helical" evidence="13">
    <location>
        <begin position="76"/>
        <end position="96"/>
    </location>
</feature>
<evidence type="ECO:0000256" key="13">
    <source>
        <dbReference type="SAM" id="Phobius"/>
    </source>
</evidence>
<feature type="transmembrane region" description="Helical" evidence="13">
    <location>
        <begin position="182"/>
        <end position="201"/>
    </location>
</feature>
<name>A0A3D9L6E2_MARFU</name>
<feature type="transmembrane region" description="Helical" evidence="13">
    <location>
        <begin position="148"/>
        <end position="170"/>
    </location>
</feature>
<evidence type="ECO:0000256" key="2">
    <source>
        <dbReference type="ARBA" id="ARBA00022475"/>
    </source>
</evidence>
<evidence type="ECO:0000256" key="11">
    <source>
        <dbReference type="ARBA" id="ARBA00032370"/>
    </source>
</evidence>
<keyword evidence="5 13" id="KW-0812">Transmembrane</keyword>
<evidence type="ECO:0000256" key="9">
    <source>
        <dbReference type="ARBA" id="ARBA00023136"/>
    </source>
</evidence>
<dbReference type="InterPro" id="IPR011923">
    <property type="entry name" value="RodA/MrdB"/>
</dbReference>
<keyword evidence="10" id="KW-0961">Cell wall biogenesis/degradation</keyword>
<dbReference type="InterPro" id="IPR001182">
    <property type="entry name" value="FtsW/RodA"/>
</dbReference>
<dbReference type="PANTHER" id="PTHR30474">
    <property type="entry name" value="CELL CYCLE PROTEIN"/>
    <property type="match status" value="1"/>
</dbReference>
<dbReference type="GO" id="GO:0051301">
    <property type="term" value="P:cell division"/>
    <property type="evidence" value="ECO:0007669"/>
    <property type="project" value="InterPro"/>
</dbReference>
<dbReference type="Pfam" id="PF01098">
    <property type="entry name" value="FTSW_RODA_SPOVE"/>
    <property type="match status" value="1"/>
</dbReference>
<keyword evidence="15" id="KW-1185">Reference proteome</keyword>
<dbReference type="GO" id="GO:0071555">
    <property type="term" value="P:cell wall organization"/>
    <property type="evidence" value="ECO:0007669"/>
    <property type="project" value="UniProtKB-KW"/>
</dbReference>
<keyword evidence="2" id="KW-1003">Cell membrane</keyword>
<keyword evidence="9 13" id="KW-0472">Membrane</keyword>
<organism evidence="14 15">
    <name type="scientific">Marinoscillum furvescens DSM 4134</name>
    <dbReference type="NCBI Taxonomy" id="1122208"/>
    <lineage>
        <taxon>Bacteria</taxon>
        <taxon>Pseudomonadati</taxon>
        <taxon>Bacteroidota</taxon>
        <taxon>Cytophagia</taxon>
        <taxon>Cytophagales</taxon>
        <taxon>Reichenbachiellaceae</taxon>
        <taxon>Marinoscillum</taxon>
    </lineage>
</organism>
<evidence type="ECO:0000256" key="6">
    <source>
        <dbReference type="ARBA" id="ARBA00022960"/>
    </source>
</evidence>
<dbReference type="GO" id="GO:0009252">
    <property type="term" value="P:peptidoglycan biosynthetic process"/>
    <property type="evidence" value="ECO:0007669"/>
    <property type="project" value="UniProtKB-KW"/>
</dbReference>